<protein>
    <submittedName>
        <fullName evidence="1">Uncharacterized protein</fullName>
    </submittedName>
</protein>
<evidence type="ECO:0000313" key="1">
    <source>
        <dbReference type="EMBL" id="KAE8979970.1"/>
    </source>
</evidence>
<sequence length="79" mass="8955">MSSLIHRATGNLDATILSAKAYNIILEALFARFCVFVEQLLKDEFAAAFYHPFLNLLHDSCTTAGHFRKGQHSSRRSER</sequence>
<evidence type="ECO:0000313" key="2">
    <source>
        <dbReference type="Proteomes" id="UP000429607"/>
    </source>
</evidence>
<comment type="caution">
    <text evidence="1">The sequence shown here is derived from an EMBL/GenBank/DDBJ whole genome shotgun (WGS) entry which is preliminary data.</text>
</comment>
<dbReference type="AlphaFoldDB" id="A0A6A3ICB8"/>
<name>A0A6A3ICB8_9STRA</name>
<proteinExistence type="predicted"/>
<reference evidence="1 2" key="1">
    <citation type="submission" date="2018-09" db="EMBL/GenBank/DDBJ databases">
        <title>Genomic investigation of the strawberry pathogen Phytophthora fragariae indicates pathogenicity is determined by transcriptional variation in three key races.</title>
        <authorList>
            <person name="Adams T.M."/>
            <person name="Armitage A.D."/>
            <person name="Sobczyk M.K."/>
            <person name="Bates H.J."/>
            <person name="Dunwell J.M."/>
            <person name="Nellist C.F."/>
            <person name="Harrison R.J."/>
        </authorList>
    </citation>
    <scope>NUCLEOTIDE SEQUENCE [LARGE SCALE GENOMIC DNA]</scope>
    <source>
        <strain evidence="1 2">SCRP249</strain>
    </source>
</reference>
<gene>
    <name evidence="1" type="ORF">PR001_g24405</name>
</gene>
<dbReference type="Proteomes" id="UP000429607">
    <property type="component" value="Unassembled WGS sequence"/>
</dbReference>
<accession>A0A6A3ICB8</accession>
<organism evidence="1 2">
    <name type="scientific">Phytophthora rubi</name>
    <dbReference type="NCBI Taxonomy" id="129364"/>
    <lineage>
        <taxon>Eukaryota</taxon>
        <taxon>Sar</taxon>
        <taxon>Stramenopiles</taxon>
        <taxon>Oomycota</taxon>
        <taxon>Peronosporomycetes</taxon>
        <taxon>Peronosporales</taxon>
        <taxon>Peronosporaceae</taxon>
        <taxon>Phytophthora</taxon>
    </lineage>
</organism>
<dbReference type="EMBL" id="QXFV01003102">
    <property type="protein sequence ID" value="KAE8979970.1"/>
    <property type="molecule type" value="Genomic_DNA"/>
</dbReference>